<evidence type="ECO:0000256" key="1">
    <source>
        <dbReference type="ARBA" id="ARBA00010062"/>
    </source>
</evidence>
<keyword evidence="7" id="KW-1185">Reference proteome</keyword>
<evidence type="ECO:0000313" key="7">
    <source>
        <dbReference type="Proteomes" id="UP000198960"/>
    </source>
</evidence>
<organism evidence="6 7">
    <name type="scientific">Trujillonella endophytica</name>
    <dbReference type="NCBI Taxonomy" id="673521"/>
    <lineage>
        <taxon>Bacteria</taxon>
        <taxon>Bacillati</taxon>
        <taxon>Actinomycetota</taxon>
        <taxon>Actinomycetes</taxon>
        <taxon>Geodermatophilales</taxon>
        <taxon>Geodermatophilaceae</taxon>
        <taxon>Trujillonella</taxon>
    </lineage>
</organism>
<proteinExistence type="inferred from homology"/>
<accession>A0A1H8W263</accession>
<dbReference type="InterPro" id="IPR028082">
    <property type="entry name" value="Peripla_BP_I"/>
</dbReference>
<feature type="region of interest" description="Disordered" evidence="3">
    <location>
        <begin position="23"/>
        <end position="57"/>
    </location>
</feature>
<dbReference type="STRING" id="673521.SAMN05660991_03992"/>
<name>A0A1H8W263_9ACTN</name>
<dbReference type="EMBL" id="FOEE01000015">
    <property type="protein sequence ID" value="SEP21684.1"/>
    <property type="molecule type" value="Genomic_DNA"/>
</dbReference>
<evidence type="ECO:0000313" key="6">
    <source>
        <dbReference type="EMBL" id="SEP21684.1"/>
    </source>
</evidence>
<dbReference type="Gene3D" id="3.40.50.2300">
    <property type="match status" value="2"/>
</dbReference>
<dbReference type="RefSeq" id="WP_244524807.1">
    <property type="nucleotide sequence ID" value="NZ_FOEE01000015.1"/>
</dbReference>
<reference evidence="7" key="1">
    <citation type="submission" date="2016-10" db="EMBL/GenBank/DDBJ databases">
        <authorList>
            <person name="Varghese N."/>
            <person name="Submissions S."/>
        </authorList>
    </citation>
    <scope>NUCLEOTIDE SEQUENCE [LARGE SCALE GENOMIC DNA]</scope>
    <source>
        <strain evidence="7">DSM 45413</strain>
    </source>
</reference>
<evidence type="ECO:0000256" key="3">
    <source>
        <dbReference type="SAM" id="MobiDB-lite"/>
    </source>
</evidence>
<feature type="signal peptide" evidence="4">
    <location>
        <begin position="1"/>
        <end position="22"/>
    </location>
</feature>
<protein>
    <submittedName>
        <fullName evidence="6">ABC-type branched-chain amino acid transport system, substrate-binding protein</fullName>
    </submittedName>
</protein>
<evidence type="ECO:0000256" key="2">
    <source>
        <dbReference type="ARBA" id="ARBA00022729"/>
    </source>
</evidence>
<dbReference type="CDD" id="cd06343">
    <property type="entry name" value="PBP1_ABC_ligand_binding-like"/>
    <property type="match status" value="1"/>
</dbReference>
<dbReference type="PANTHER" id="PTHR47235:SF1">
    <property type="entry name" value="BLR6548 PROTEIN"/>
    <property type="match status" value="1"/>
</dbReference>
<feature type="compositionally biased region" description="Gly residues" evidence="3">
    <location>
        <begin position="32"/>
        <end position="42"/>
    </location>
</feature>
<dbReference type="AlphaFoldDB" id="A0A1H8W263"/>
<evidence type="ECO:0000256" key="4">
    <source>
        <dbReference type="SAM" id="SignalP"/>
    </source>
</evidence>
<dbReference type="PANTHER" id="PTHR47235">
    <property type="entry name" value="BLR6548 PROTEIN"/>
    <property type="match status" value="1"/>
</dbReference>
<dbReference type="Pfam" id="PF13458">
    <property type="entry name" value="Peripla_BP_6"/>
    <property type="match status" value="1"/>
</dbReference>
<dbReference type="PROSITE" id="PS51257">
    <property type="entry name" value="PROKAR_LIPOPROTEIN"/>
    <property type="match status" value="1"/>
</dbReference>
<feature type="region of interest" description="Disordered" evidence="3">
    <location>
        <begin position="435"/>
        <end position="454"/>
    </location>
</feature>
<dbReference type="Proteomes" id="UP000198960">
    <property type="component" value="Unassembled WGS sequence"/>
</dbReference>
<keyword evidence="2 4" id="KW-0732">Signal</keyword>
<sequence length="454" mass="48282">MTRNSRRLVSVLAAATIATSMAACGGDDDSDGGGGGGGGGGTAEDNEATGPGMTEDTVTIGSHYPLTGRAAPGYSEIPTGVQAYFDYVNANGGVYDRQIEWVYRDDGYNPTNTSTVVRELVLEEEVFAIMGGLGTPTHNAVLDFLNTEEVPDLFVSSGSSLWDDPENLPYTFGWQTDYESEGKIIGQYIAEEFPDAKVGLFLQDDDFGEDGERGVRQYLDDDQIVEVQTYTSGNIDVGPQIAALQASGADFVLGFNTPPYTALTQLAARDLNYTPQWWYSNVGSAPDLVGSLLGAFSQGAVSGASALAGIYTTSYIPTVDQVDDPWIQLFQRIWDESGQEGVLTNTRVYGMSMAYTMVQALQAAGRNPTGDDLVAAVEEAGADWQGPAFTPFRYSSDRHAGISGMSVVQFNAEGVGEPKTPLLVTDTGDAEIEEYDGEPIAPPESGIPDEEAVG</sequence>
<dbReference type="SUPFAM" id="SSF53822">
    <property type="entry name" value="Periplasmic binding protein-like I"/>
    <property type="match status" value="1"/>
</dbReference>
<feature type="domain" description="Leucine-binding protein" evidence="5">
    <location>
        <begin position="57"/>
        <end position="413"/>
    </location>
</feature>
<evidence type="ECO:0000259" key="5">
    <source>
        <dbReference type="Pfam" id="PF13458"/>
    </source>
</evidence>
<gene>
    <name evidence="6" type="ORF">SAMN05660991_03992</name>
</gene>
<dbReference type="InterPro" id="IPR028081">
    <property type="entry name" value="Leu-bd"/>
</dbReference>
<comment type="similarity">
    <text evidence="1">Belongs to the leucine-binding protein family.</text>
</comment>
<feature type="chain" id="PRO_5011646032" evidence="4">
    <location>
        <begin position="23"/>
        <end position="454"/>
    </location>
</feature>